<reference evidence="1" key="1">
    <citation type="thesis" date="2020" institute="ProQuest LLC" country="789 East Eisenhower Parkway, Ann Arbor, MI, USA">
        <title>Comparative Genomics and Chromosome Evolution.</title>
        <authorList>
            <person name="Mudd A.B."/>
        </authorList>
    </citation>
    <scope>NUCLEOTIDE SEQUENCE</scope>
    <source>
        <strain evidence="1">237g6f4</strain>
        <tissue evidence="1">Blood</tissue>
    </source>
</reference>
<proteinExistence type="predicted"/>
<accession>A0AAV7BYX5</accession>
<dbReference type="AlphaFoldDB" id="A0AAV7BYX5"/>
<keyword evidence="2" id="KW-1185">Reference proteome</keyword>
<evidence type="ECO:0008006" key="3">
    <source>
        <dbReference type="Google" id="ProtNLM"/>
    </source>
</evidence>
<organism evidence="1 2">
    <name type="scientific">Engystomops pustulosus</name>
    <name type="common">Tungara frog</name>
    <name type="synonym">Physalaemus pustulosus</name>
    <dbReference type="NCBI Taxonomy" id="76066"/>
    <lineage>
        <taxon>Eukaryota</taxon>
        <taxon>Metazoa</taxon>
        <taxon>Chordata</taxon>
        <taxon>Craniata</taxon>
        <taxon>Vertebrata</taxon>
        <taxon>Euteleostomi</taxon>
        <taxon>Amphibia</taxon>
        <taxon>Batrachia</taxon>
        <taxon>Anura</taxon>
        <taxon>Neobatrachia</taxon>
        <taxon>Hyloidea</taxon>
        <taxon>Leptodactylidae</taxon>
        <taxon>Leiuperinae</taxon>
        <taxon>Engystomops</taxon>
    </lineage>
</organism>
<gene>
    <name evidence="1" type="ORF">GDO81_010174</name>
</gene>
<comment type="caution">
    <text evidence="1">The sequence shown here is derived from an EMBL/GenBank/DDBJ whole genome shotgun (WGS) entry which is preliminary data.</text>
</comment>
<dbReference type="EMBL" id="WNYA01000004">
    <property type="protein sequence ID" value="KAG8577433.1"/>
    <property type="molecule type" value="Genomic_DNA"/>
</dbReference>
<dbReference type="Proteomes" id="UP000824782">
    <property type="component" value="Unassembled WGS sequence"/>
</dbReference>
<protein>
    <recommendedName>
        <fullName evidence="3">Secreted protein</fullName>
    </recommendedName>
</protein>
<sequence length="89" mass="9712">MGTRVCLFWFSAARYRPQSGSRYAGRRVQYPTSPEGGFTVAWCDYSSPNTPHVVNGANRMGLRASCTVHTSSGMGCVCWIISYEGAHGT</sequence>
<evidence type="ECO:0000313" key="2">
    <source>
        <dbReference type="Proteomes" id="UP000824782"/>
    </source>
</evidence>
<evidence type="ECO:0000313" key="1">
    <source>
        <dbReference type="EMBL" id="KAG8577433.1"/>
    </source>
</evidence>
<name>A0AAV7BYX5_ENGPU</name>